<dbReference type="PRINTS" id="PR00081">
    <property type="entry name" value="GDHRDH"/>
</dbReference>
<dbReference type="Proteomes" id="UP000690515">
    <property type="component" value="Unassembled WGS sequence"/>
</dbReference>
<proteinExistence type="inferred from homology"/>
<reference evidence="4 5" key="1">
    <citation type="submission" date="2021-04" db="EMBL/GenBank/DDBJ databases">
        <authorList>
            <person name="Pira H."/>
            <person name="Risdian C."/>
            <person name="Wink J."/>
        </authorList>
    </citation>
    <scope>NUCLEOTIDE SEQUENCE [LARGE SCALE GENOMIC DNA]</scope>
    <source>
        <strain evidence="4 5">WH53</strain>
    </source>
</reference>
<dbReference type="PANTHER" id="PTHR42760">
    <property type="entry name" value="SHORT-CHAIN DEHYDROGENASES/REDUCTASES FAMILY MEMBER"/>
    <property type="match status" value="1"/>
</dbReference>
<dbReference type="Pfam" id="PF00106">
    <property type="entry name" value="adh_short"/>
    <property type="match status" value="1"/>
</dbReference>
<dbReference type="Gene3D" id="3.40.50.720">
    <property type="entry name" value="NAD(P)-binding Rossmann-like Domain"/>
    <property type="match status" value="1"/>
</dbReference>
<comment type="caution">
    <text evidence="4">The sequence shown here is derived from an EMBL/GenBank/DDBJ whole genome shotgun (WGS) entry which is preliminary data.</text>
</comment>
<dbReference type="InterPro" id="IPR002347">
    <property type="entry name" value="SDR_fam"/>
</dbReference>
<dbReference type="RefSeq" id="WP_215819897.1">
    <property type="nucleotide sequence ID" value="NZ_JAGSOY010000024.1"/>
</dbReference>
<dbReference type="SMART" id="SM00822">
    <property type="entry name" value="PKS_KR"/>
    <property type="match status" value="1"/>
</dbReference>
<comment type="similarity">
    <text evidence="1 2">Belongs to the short-chain dehydrogenases/reductases (SDR) family.</text>
</comment>
<evidence type="ECO:0000313" key="4">
    <source>
        <dbReference type="EMBL" id="MBU2711739.1"/>
    </source>
</evidence>
<dbReference type="NCBIfam" id="NF006072">
    <property type="entry name" value="PRK08217.1"/>
    <property type="match status" value="1"/>
</dbReference>
<dbReference type="PANTHER" id="PTHR42760:SF135">
    <property type="entry name" value="BLL7886 PROTEIN"/>
    <property type="match status" value="1"/>
</dbReference>
<gene>
    <name evidence="4" type="ORF">KCG35_11770</name>
</gene>
<accession>A0ABS5ZCF3</accession>
<dbReference type="PRINTS" id="PR00080">
    <property type="entry name" value="SDRFAMILY"/>
</dbReference>
<name>A0ABS5ZCF3_9GAMM</name>
<keyword evidence="5" id="KW-1185">Reference proteome</keyword>
<organism evidence="4 5">
    <name type="scientific">Zooshikella harenae</name>
    <dbReference type="NCBI Taxonomy" id="2827238"/>
    <lineage>
        <taxon>Bacteria</taxon>
        <taxon>Pseudomonadati</taxon>
        <taxon>Pseudomonadota</taxon>
        <taxon>Gammaproteobacteria</taxon>
        <taxon>Oceanospirillales</taxon>
        <taxon>Zooshikellaceae</taxon>
        <taxon>Zooshikella</taxon>
    </lineage>
</organism>
<dbReference type="InterPro" id="IPR057326">
    <property type="entry name" value="KR_dom"/>
</dbReference>
<dbReference type="InterPro" id="IPR020904">
    <property type="entry name" value="Sc_DH/Rdtase_CS"/>
</dbReference>
<dbReference type="SUPFAM" id="SSF51735">
    <property type="entry name" value="NAD(P)-binding Rossmann-fold domains"/>
    <property type="match status" value="1"/>
</dbReference>
<dbReference type="InterPro" id="IPR036291">
    <property type="entry name" value="NAD(P)-bd_dom_sf"/>
</dbReference>
<dbReference type="EMBL" id="JAGSOY010000024">
    <property type="protein sequence ID" value="MBU2711739.1"/>
    <property type="molecule type" value="Genomic_DNA"/>
</dbReference>
<evidence type="ECO:0000256" key="1">
    <source>
        <dbReference type="ARBA" id="ARBA00006484"/>
    </source>
</evidence>
<evidence type="ECO:0000259" key="3">
    <source>
        <dbReference type="SMART" id="SM00822"/>
    </source>
</evidence>
<sequence length="253" mass="27066">MELKNHTIMITGSAQGLGKTMALHLANQGANIALVDLNADLLTQTANECEDKGIKVTTHTANVAKEADVVEAVKNIIHQHGTIDGLINNAGILRDGMLVKVKNGEIVKKLSLEQWQSVIDVNLTGVFLCGREVAAHMIEHQTSGVIINISSIARSGNIGQTNYAAAKAGVIALTTTWAKELARYSIRCGAIAPGFIATDMTASMKPEALERMTAAIPLQRMGTPQDIAQAAEFIFTNDYFSGRVLEVDGAMRL</sequence>
<protein>
    <submittedName>
        <fullName evidence="4">SDR family oxidoreductase</fullName>
    </submittedName>
</protein>
<evidence type="ECO:0000256" key="2">
    <source>
        <dbReference type="RuleBase" id="RU000363"/>
    </source>
</evidence>
<dbReference type="PROSITE" id="PS00061">
    <property type="entry name" value="ADH_SHORT"/>
    <property type="match status" value="1"/>
</dbReference>
<feature type="domain" description="Ketoreductase" evidence="3">
    <location>
        <begin position="6"/>
        <end position="199"/>
    </location>
</feature>
<evidence type="ECO:0000313" key="5">
    <source>
        <dbReference type="Proteomes" id="UP000690515"/>
    </source>
</evidence>